<evidence type="ECO:0000259" key="1">
    <source>
        <dbReference type="Pfam" id="PF10137"/>
    </source>
</evidence>
<dbReference type="EMBL" id="AEOH01000005">
    <property type="protein sequence ID" value="EFS98458.1"/>
    <property type="molecule type" value="Genomic_DNA"/>
</dbReference>
<sequence length="299" mass="34947">MSKDISNLSSNLILNKEDFKNRIEERIKDGKKLLTYEVIVNRIESNKYILSGYRTVYDKTSEQGFLSLYFKWKEYNIELLKRSFDIPENEYVSEYKDNISKNFSFIEEVDRSKIDIKNQITFLESIIGRLELIPTKEERKTSNKMGTINTNKIFIVHGHNNQIKSEVARVLEKLNLDPIILHEQADNGMTIIEKFEQHSNDVNFAIILLTADDFGNVKTEENTKPRARQNVIFEMGYFYAKLGRKNVFLLKENEVENPSDLSGIIYTPYDEQGAWKMKLVKHLRDTGYKVSGDDILDNF</sequence>
<dbReference type="HOGENOM" id="CLU_062182_1_0_10"/>
<dbReference type="InterPro" id="IPR019302">
    <property type="entry name" value="CAP12/PCTIR_TIR_dom"/>
</dbReference>
<dbReference type="eggNOG" id="COG4271">
    <property type="taxonomic scope" value="Bacteria"/>
</dbReference>
<evidence type="ECO:0000313" key="3">
    <source>
        <dbReference type="Proteomes" id="UP000005391"/>
    </source>
</evidence>
<accession>E4MPA7</accession>
<comment type="caution">
    <text evidence="2">The sequence shown here is derived from an EMBL/GenBank/DDBJ whole genome shotgun (WGS) entry which is preliminary data.</text>
</comment>
<evidence type="ECO:0000313" key="2">
    <source>
        <dbReference type="EMBL" id="EFS98458.1"/>
    </source>
</evidence>
<organism evidence="2 3">
    <name type="scientific">Capnocytophaga ochracea F0287</name>
    <dbReference type="NCBI Taxonomy" id="873517"/>
    <lineage>
        <taxon>Bacteria</taxon>
        <taxon>Pseudomonadati</taxon>
        <taxon>Bacteroidota</taxon>
        <taxon>Flavobacteriia</taxon>
        <taxon>Flavobacteriales</taxon>
        <taxon>Flavobacteriaceae</taxon>
        <taxon>Capnocytophaga</taxon>
    </lineage>
</organism>
<gene>
    <name evidence="2" type="ORF">HMPREF1977_0217</name>
</gene>
<dbReference type="AlphaFoldDB" id="E4MPA7"/>
<dbReference type="Pfam" id="PF10137">
    <property type="entry name" value="CAP12-PCTIR_TIR"/>
    <property type="match status" value="1"/>
</dbReference>
<dbReference type="Proteomes" id="UP000005391">
    <property type="component" value="Unassembled WGS sequence"/>
</dbReference>
<proteinExistence type="predicted"/>
<reference evidence="2 3" key="1">
    <citation type="submission" date="2010-10" db="EMBL/GenBank/DDBJ databases">
        <authorList>
            <person name="Muzny D."/>
            <person name="Qin X."/>
            <person name="Deng J."/>
            <person name="Jiang H."/>
            <person name="Liu Y."/>
            <person name="Qu J."/>
            <person name="Song X.-Z."/>
            <person name="Zhang L."/>
            <person name="Thornton R."/>
            <person name="Coyle M."/>
            <person name="Francisco L."/>
            <person name="Jackson L."/>
            <person name="Javaid M."/>
            <person name="Korchina V."/>
            <person name="Kovar C."/>
            <person name="Mata R."/>
            <person name="Mathew T."/>
            <person name="Ngo R."/>
            <person name="Nguyen L."/>
            <person name="Nguyen N."/>
            <person name="Okwuonu G."/>
            <person name="Ongeri F."/>
            <person name="Pham C."/>
            <person name="Simmons D."/>
            <person name="Wilczek-Boney K."/>
            <person name="Hale W."/>
            <person name="Jakkamsetti A."/>
            <person name="Pham P."/>
            <person name="Ruth R."/>
            <person name="San Lucas F."/>
            <person name="Warren J."/>
            <person name="Zhang J."/>
            <person name="Zhao Z."/>
            <person name="Zhou C."/>
            <person name="Zhu D."/>
            <person name="Lee S."/>
            <person name="Bess C."/>
            <person name="Blankenburg K."/>
            <person name="Forbes L."/>
            <person name="Fu Q."/>
            <person name="Gubbala S."/>
            <person name="Hirani K."/>
            <person name="Jayaseelan J.C."/>
            <person name="Lara F."/>
            <person name="Munidasa M."/>
            <person name="Palculict T."/>
            <person name="Patil S."/>
            <person name="Pu L.-L."/>
            <person name="Saada N."/>
            <person name="Tang L."/>
            <person name="Weissenberger G."/>
            <person name="Zhu Y."/>
            <person name="Hemphill L."/>
            <person name="Shang Y."/>
            <person name="Youmans B."/>
            <person name="Ayvaz T."/>
            <person name="Ross M."/>
            <person name="Santibanez J."/>
            <person name="Aqrawi P."/>
            <person name="Gross S."/>
            <person name="Joshi V."/>
            <person name="Fowler G."/>
            <person name="Nazareth L."/>
            <person name="Reid J."/>
            <person name="Worley K."/>
            <person name="Petrosino J."/>
            <person name="Highlander S."/>
            <person name="Gibbs R."/>
        </authorList>
    </citation>
    <scope>NUCLEOTIDE SEQUENCE [LARGE SCALE GENOMIC DNA]</scope>
    <source>
        <strain evidence="2 3">F0287</strain>
    </source>
</reference>
<protein>
    <recommendedName>
        <fullName evidence="1">CD-NTase-associated protein 12/Pycsar effector protein TIR domain-containing protein</fullName>
    </recommendedName>
</protein>
<name>E4MPA7_CAPOC</name>
<dbReference type="RefSeq" id="WP_002671264.1">
    <property type="nucleotide sequence ID" value="NZ_GL573160.1"/>
</dbReference>
<dbReference type="GO" id="GO:0050135">
    <property type="term" value="F:NADP+ nucleosidase activity"/>
    <property type="evidence" value="ECO:0007669"/>
    <property type="project" value="InterPro"/>
</dbReference>
<feature type="domain" description="CD-NTase-associated protein 12/Pycsar effector protein TIR" evidence="1">
    <location>
        <begin position="152"/>
        <end position="270"/>
    </location>
</feature>